<dbReference type="InterPro" id="IPR013128">
    <property type="entry name" value="Peptidase_C1A"/>
</dbReference>
<dbReference type="FunFam" id="3.90.70.10:FF:000023">
    <property type="entry name" value="Senescence-specific cysteine protease SAG39"/>
    <property type="match status" value="1"/>
</dbReference>
<dbReference type="InterPro" id="IPR039417">
    <property type="entry name" value="Peptidase_C1A_papain-like"/>
</dbReference>
<evidence type="ECO:0000256" key="9">
    <source>
        <dbReference type="ARBA" id="ARBA00069575"/>
    </source>
</evidence>
<dbReference type="PANTHER" id="PTHR12411">
    <property type="entry name" value="CYSTEINE PROTEASE FAMILY C1-RELATED"/>
    <property type="match status" value="1"/>
</dbReference>
<dbReference type="Pfam" id="PF08246">
    <property type="entry name" value="Inhibitor_I29"/>
    <property type="match status" value="1"/>
</dbReference>
<evidence type="ECO:0000256" key="10">
    <source>
        <dbReference type="ARBA" id="ARBA00080531"/>
    </source>
</evidence>
<dbReference type="InterPro" id="IPR000169">
    <property type="entry name" value="Pept_cys_AS"/>
</dbReference>
<reference evidence="13 14" key="1">
    <citation type="journal article" date="2017" name="Plant Biotechnol. J.">
        <title>A comprehensive draft genome sequence for lupin (Lupinus angustifolius), an emerging health food: insights into plant-microbe interactions and legume evolution.</title>
        <authorList>
            <person name="Hane J.K."/>
            <person name="Ming Y."/>
            <person name="Kamphuis L.G."/>
            <person name="Nelson M.N."/>
            <person name="Garg G."/>
            <person name="Atkins C.A."/>
            <person name="Bayer P.E."/>
            <person name="Bravo A."/>
            <person name="Bringans S."/>
            <person name="Cannon S."/>
            <person name="Edwards D."/>
            <person name="Foley R."/>
            <person name="Gao L.L."/>
            <person name="Harrison M.J."/>
            <person name="Huang W."/>
            <person name="Hurgobin B."/>
            <person name="Li S."/>
            <person name="Liu C.W."/>
            <person name="McGrath A."/>
            <person name="Morahan G."/>
            <person name="Murray J."/>
            <person name="Weller J."/>
            <person name="Jian J."/>
            <person name="Singh K.B."/>
        </authorList>
    </citation>
    <scope>NUCLEOTIDE SEQUENCE [LARGE SCALE GENOMIC DNA]</scope>
    <source>
        <strain evidence="14">cv. Tanjil</strain>
        <tissue evidence="13">Whole plant</tissue>
    </source>
</reference>
<feature type="domain" description="Cathepsin propeptide inhibitor" evidence="12">
    <location>
        <begin position="16"/>
        <end position="72"/>
    </location>
</feature>
<dbReference type="InterPro" id="IPR025660">
    <property type="entry name" value="Pept_his_AS"/>
</dbReference>
<evidence type="ECO:0000256" key="6">
    <source>
        <dbReference type="ARBA" id="ARBA00022807"/>
    </source>
</evidence>
<comment type="similarity">
    <text evidence="2">Belongs to the peptidase C1 family.</text>
</comment>
<dbReference type="Gramene" id="OIW21007">
    <property type="protein sequence ID" value="OIW21007"/>
    <property type="gene ID" value="TanjilG_27352"/>
</dbReference>
<sequence length="314" mass="35547">MHKNTSSDTQAMKRRYESWMKQHGRKYKDKEEWEVRFGIYQANVKFIESINSQNYSYKLKDNKFADLTNDEFKSNHLGYRQHRLYSKTRFRYHDHGELPKSIDWRKKGAVTNIKDQGNCGSCWAFSAVAAVEGINQIKSGKLVSLSEQQLIDCDIQNGNLGCQGGDMEIAFTFIKKHGGITTNKDYPYHGSDGTCKKARNHAVNISGYENVPSQNEKMLKAAAANQPVSVAIDAGCYEFQLYSKGIFSRSCGKDLNHGMTIVGYGEENGHKYWLVKNSWASDWGDSGYIKIKRDIGDKDGVCGIAMDASYPIKH</sequence>
<keyword evidence="3" id="KW-0645">Protease</keyword>
<dbReference type="Proteomes" id="UP000188354">
    <property type="component" value="Unassembled WGS sequence"/>
</dbReference>
<dbReference type="PROSITE" id="PS00139">
    <property type="entry name" value="THIOL_PROTEASE_CYS"/>
    <property type="match status" value="1"/>
</dbReference>
<dbReference type="InterPro" id="IPR038765">
    <property type="entry name" value="Papain-like_cys_pep_sf"/>
</dbReference>
<name>A0A394DLQ1_LUPAN</name>
<comment type="caution">
    <text evidence="13">The sequence shown here is derived from an EMBL/GenBank/DDBJ whole genome shotgun (WGS) entry which is preliminary data.</text>
</comment>
<evidence type="ECO:0000313" key="13">
    <source>
        <dbReference type="EMBL" id="OIW21007.1"/>
    </source>
</evidence>
<dbReference type="GO" id="GO:0006508">
    <property type="term" value="P:proteolysis"/>
    <property type="evidence" value="ECO:0007669"/>
    <property type="project" value="UniProtKB-KW"/>
</dbReference>
<feature type="domain" description="Peptidase C1A papain C-terminal" evidence="11">
    <location>
        <begin position="98"/>
        <end position="312"/>
    </location>
</feature>
<keyword evidence="7" id="KW-1015">Disulfide bond</keyword>
<protein>
    <recommendedName>
        <fullName evidence="9">Vignain</fullName>
    </recommendedName>
    <alternativeName>
        <fullName evidence="10">Bean endopeptidase</fullName>
    </alternativeName>
</protein>
<dbReference type="InterPro" id="IPR013201">
    <property type="entry name" value="Prot_inhib_I29"/>
</dbReference>
<comment type="subcellular location">
    <subcellularLocation>
        <location evidence="1">Endoplasmic reticulum lumen</location>
    </subcellularLocation>
</comment>
<dbReference type="STRING" id="3871.A0A394DLQ1"/>
<evidence type="ECO:0000256" key="1">
    <source>
        <dbReference type="ARBA" id="ARBA00004319"/>
    </source>
</evidence>
<dbReference type="SUPFAM" id="SSF54001">
    <property type="entry name" value="Cysteine proteinases"/>
    <property type="match status" value="1"/>
</dbReference>
<keyword evidence="4" id="KW-0732">Signal</keyword>
<dbReference type="AlphaFoldDB" id="A0A394DLQ1"/>
<dbReference type="SMART" id="SM00848">
    <property type="entry name" value="Inhibitor_I29"/>
    <property type="match status" value="1"/>
</dbReference>
<dbReference type="InterPro" id="IPR025661">
    <property type="entry name" value="Pept_asp_AS"/>
</dbReference>
<gene>
    <name evidence="13" type="ORF">TanjilG_27352</name>
</gene>
<dbReference type="GO" id="GO:0005788">
    <property type="term" value="C:endoplasmic reticulum lumen"/>
    <property type="evidence" value="ECO:0007669"/>
    <property type="project" value="UniProtKB-SubCell"/>
</dbReference>
<dbReference type="PROSITE" id="PS00640">
    <property type="entry name" value="THIOL_PROTEASE_ASN"/>
    <property type="match status" value="1"/>
</dbReference>
<organism evidence="13 14">
    <name type="scientific">Lupinus angustifolius</name>
    <name type="common">Narrow-leaved blue lupine</name>
    <dbReference type="NCBI Taxonomy" id="3871"/>
    <lineage>
        <taxon>Eukaryota</taxon>
        <taxon>Viridiplantae</taxon>
        <taxon>Streptophyta</taxon>
        <taxon>Embryophyta</taxon>
        <taxon>Tracheophyta</taxon>
        <taxon>Spermatophyta</taxon>
        <taxon>Magnoliopsida</taxon>
        <taxon>eudicotyledons</taxon>
        <taxon>Gunneridae</taxon>
        <taxon>Pentapetalae</taxon>
        <taxon>rosids</taxon>
        <taxon>fabids</taxon>
        <taxon>Fabales</taxon>
        <taxon>Fabaceae</taxon>
        <taxon>Papilionoideae</taxon>
        <taxon>50 kb inversion clade</taxon>
        <taxon>genistoids sensu lato</taxon>
        <taxon>core genistoids</taxon>
        <taxon>Genisteae</taxon>
        <taxon>Lupinus</taxon>
    </lineage>
</organism>
<proteinExistence type="inferred from homology"/>
<accession>A0A394DLQ1</accession>
<keyword evidence="6" id="KW-0788">Thiol protease</keyword>
<evidence type="ECO:0000256" key="4">
    <source>
        <dbReference type="ARBA" id="ARBA00022729"/>
    </source>
</evidence>
<dbReference type="CDD" id="cd02248">
    <property type="entry name" value="Peptidase_C1A"/>
    <property type="match status" value="1"/>
</dbReference>
<evidence type="ECO:0000313" key="14">
    <source>
        <dbReference type="Proteomes" id="UP000188354"/>
    </source>
</evidence>
<evidence type="ECO:0000256" key="7">
    <source>
        <dbReference type="ARBA" id="ARBA00023157"/>
    </source>
</evidence>
<evidence type="ECO:0000256" key="5">
    <source>
        <dbReference type="ARBA" id="ARBA00022801"/>
    </source>
</evidence>
<keyword evidence="14" id="KW-1185">Reference proteome</keyword>
<keyword evidence="5" id="KW-0378">Hydrolase</keyword>
<keyword evidence="8" id="KW-0325">Glycoprotein</keyword>
<evidence type="ECO:0000259" key="11">
    <source>
        <dbReference type="SMART" id="SM00645"/>
    </source>
</evidence>
<evidence type="ECO:0000256" key="8">
    <source>
        <dbReference type="ARBA" id="ARBA00023180"/>
    </source>
</evidence>
<dbReference type="PRINTS" id="PR00705">
    <property type="entry name" value="PAPAIN"/>
</dbReference>
<dbReference type="EMBL" id="MLAU01017695">
    <property type="protein sequence ID" value="OIW21007.1"/>
    <property type="molecule type" value="Genomic_DNA"/>
</dbReference>
<dbReference type="InterPro" id="IPR000668">
    <property type="entry name" value="Peptidase_C1A_C"/>
</dbReference>
<dbReference type="PROSITE" id="PS00639">
    <property type="entry name" value="THIOL_PROTEASE_HIS"/>
    <property type="match status" value="1"/>
</dbReference>
<dbReference type="SMART" id="SM00645">
    <property type="entry name" value="Pept_C1"/>
    <property type="match status" value="1"/>
</dbReference>
<dbReference type="Gene3D" id="3.90.70.10">
    <property type="entry name" value="Cysteine proteinases"/>
    <property type="match status" value="1"/>
</dbReference>
<evidence type="ECO:0000256" key="3">
    <source>
        <dbReference type="ARBA" id="ARBA00022670"/>
    </source>
</evidence>
<dbReference type="GO" id="GO:0008234">
    <property type="term" value="F:cysteine-type peptidase activity"/>
    <property type="evidence" value="ECO:0007669"/>
    <property type="project" value="UniProtKB-KW"/>
</dbReference>
<evidence type="ECO:0000259" key="12">
    <source>
        <dbReference type="SMART" id="SM00848"/>
    </source>
</evidence>
<evidence type="ECO:0000256" key="2">
    <source>
        <dbReference type="ARBA" id="ARBA00008455"/>
    </source>
</evidence>
<dbReference type="Pfam" id="PF00112">
    <property type="entry name" value="Peptidase_C1"/>
    <property type="match status" value="1"/>
</dbReference>